<dbReference type="InterPro" id="IPR036764">
    <property type="entry name" value="Peptidase_Prp_sf"/>
</dbReference>
<evidence type="ECO:0000256" key="2">
    <source>
        <dbReference type="ARBA" id="ARBA00022670"/>
    </source>
</evidence>
<comment type="caution">
    <text evidence="7">The sequence shown here is derived from an EMBL/GenBank/DDBJ whole genome shotgun (WGS) entry which is preliminary data.</text>
</comment>
<evidence type="ECO:0000256" key="3">
    <source>
        <dbReference type="ARBA" id="ARBA00022801"/>
    </source>
</evidence>
<dbReference type="NCBIfam" id="NF011126">
    <property type="entry name" value="PRK14553.1-6"/>
    <property type="match status" value="1"/>
</dbReference>
<evidence type="ECO:0000313" key="7">
    <source>
        <dbReference type="EMBL" id="MFC6039753.1"/>
    </source>
</evidence>
<dbReference type="RefSeq" id="WP_024534382.1">
    <property type="nucleotide sequence ID" value="NZ_JBHSRI010000018.1"/>
</dbReference>
<keyword evidence="8" id="KW-1185">Reference proteome</keyword>
<gene>
    <name evidence="7" type="ORF">ACFPYN_10010</name>
</gene>
<dbReference type="Proteomes" id="UP001596170">
    <property type="component" value="Unassembled WGS sequence"/>
</dbReference>
<reference evidence="8" key="1">
    <citation type="journal article" date="2019" name="Int. J. Syst. Evol. Microbiol.">
        <title>The Global Catalogue of Microorganisms (GCM) 10K type strain sequencing project: providing services to taxonomists for standard genome sequencing and annotation.</title>
        <authorList>
            <consortium name="The Broad Institute Genomics Platform"/>
            <consortium name="The Broad Institute Genome Sequencing Center for Infectious Disease"/>
            <person name="Wu L."/>
            <person name="Ma J."/>
        </authorList>
    </citation>
    <scope>NUCLEOTIDE SEQUENCE [LARGE SCALE GENOMIC DNA]</scope>
    <source>
        <strain evidence="8">CCUG 54527</strain>
    </source>
</reference>
<evidence type="ECO:0000313" key="8">
    <source>
        <dbReference type="Proteomes" id="UP001596170"/>
    </source>
</evidence>
<evidence type="ECO:0000256" key="1">
    <source>
        <dbReference type="ARBA" id="ARBA00022517"/>
    </source>
</evidence>
<keyword evidence="2 7" id="KW-0645">Protease</keyword>
<dbReference type="PANTHER" id="PTHR39178">
    <property type="entry name" value="HYPOTHETICAL RIBOSOME-ASSOCIATED PROTEIN"/>
    <property type="match status" value="1"/>
</dbReference>
<organism evidence="7 8">
    <name type="scientific">Paenisporosarcina macmurdoensis</name>
    <dbReference type="NCBI Taxonomy" id="212659"/>
    <lineage>
        <taxon>Bacteria</taxon>
        <taxon>Bacillati</taxon>
        <taxon>Bacillota</taxon>
        <taxon>Bacilli</taxon>
        <taxon>Bacillales</taxon>
        <taxon>Caryophanaceae</taxon>
        <taxon>Paenisporosarcina</taxon>
    </lineage>
</organism>
<comment type="similarity">
    <text evidence="5">Belongs to the Prp family.</text>
</comment>
<proteinExistence type="inferred from homology"/>
<dbReference type="Pfam" id="PF04327">
    <property type="entry name" value="Peptidase_Prp"/>
    <property type="match status" value="1"/>
</dbReference>
<dbReference type="EMBL" id="JBHSRI010000018">
    <property type="protein sequence ID" value="MFC6039753.1"/>
    <property type="molecule type" value="Genomic_DNA"/>
</dbReference>
<sequence>MIKVTIDKNQSNDILSFEMKGHADFAEHGKDLVCAAATAVSFGAVNAIAELTKVIPDVKQGQDGGFLKVSFSQDLVPKTNEQVQLIVQAMIVSLQTIEKDYGQYIKITFKK</sequence>
<evidence type="ECO:0000256" key="6">
    <source>
        <dbReference type="ARBA" id="ARBA00044538"/>
    </source>
</evidence>
<dbReference type="GO" id="GO:0008233">
    <property type="term" value="F:peptidase activity"/>
    <property type="evidence" value="ECO:0007669"/>
    <property type="project" value="UniProtKB-KW"/>
</dbReference>
<dbReference type="InterPro" id="IPR007422">
    <property type="entry name" value="Peptidase_Prp"/>
</dbReference>
<dbReference type="CDD" id="cd16332">
    <property type="entry name" value="Prp-like"/>
    <property type="match status" value="1"/>
</dbReference>
<keyword evidence="3" id="KW-0378">Hydrolase</keyword>
<accession>A0ABW1L9J2</accession>
<keyword evidence="4" id="KW-0788">Thiol protease</keyword>
<evidence type="ECO:0000256" key="5">
    <source>
        <dbReference type="ARBA" id="ARBA00044503"/>
    </source>
</evidence>
<name>A0ABW1L9J2_9BACL</name>
<dbReference type="GO" id="GO:0006508">
    <property type="term" value="P:proteolysis"/>
    <property type="evidence" value="ECO:0007669"/>
    <property type="project" value="UniProtKB-KW"/>
</dbReference>
<dbReference type="PANTHER" id="PTHR39178:SF1">
    <property type="entry name" value="RIBOSOMAL-PROCESSING CYSTEINE PROTEASE PRP"/>
    <property type="match status" value="1"/>
</dbReference>
<dbReference type="Gene3D" id="3.30.70.1490">
    <property type="entry name" value="Cysteine protease Prp"/>
    <property type="match status" value="1"/>
</dbReference>
<dbReference type="SUPFAM" id="SSF118010">
    <property type="entry name" value="TM1457-like"/>
    <property type="match status" value="1"/>
</dbReference>
<protein>
    <recommendedName>
        <fullName evidence="6">Ribosomal processing cysteine protease Prp</fullName>
    </recommendedName>
</protein>
<keyword evidence="1" id="KW-0690">Ribosome biogenesis</keyword>
<evidence type="ECO:0000256" key="4">
    <source>
        <dbReference type="ARBA" id="ARBA00022807"/>
    </source>
</evidence>